<sequence length="256" mass="29326">MKTISLYIFIVTALVKTAFSFRCEDVYLDSKETLYKAISLEKVEDKKVYTSTDTVEYSTWYIDPCRSVEKQPEDSKIKCPSNSKVCLIKSIEFKGEKEKIYDIKGYAVSDPPQDPLIKQGDYILNFEGEKNSGYTTEITFTCAGNKGTPEVTLDEDNKKVSIKYKGICVSDSKTEPTDDNKNKDDNSSSSGHFFIRFIFIIIFCYFVIGSCYNFFVLNKKGIEIIPNIELWTNLITVCYDKITEFFGRRGYSPIQI</sequence>
<keyword evidence="8 18" id="KW-0812">Transmembrane</keyword>
<evidence type="ECO:0000256" key="12">
    <source>
        <dbReference type="ARBA" id="ARBA00023006"/>
    </source>
</evidence>
<gene>
    <name evidence="21" type="ORF">BCR36DRAFT_582731</name>
</gene>
<keyword evidence="12" id="KW-0072">Autophagy</keyword>
<evidence type="ECO:0000256" key="15">
    <source>
        <dbReference type="ARBA" id="ARBA00023136"/>
    </source>
</evidence>
<comment type="caution">
    <text evidence="21">The sequence shown here is derived from an EMBL/GenBank/DDBJ whole genome shotgun (WGS) entry which is preliminary data.</text>
</comment>
<dbReference type="Gene3D" id="2.70.130.10">
    <property type="entry name" value="Mannose-6-phosphate receptor binding domain"/>
    <property type="match status" value="1"/>
</dbReference>
<evidence type="ECO:0000256" key="2">
    <source>
        <dbReference type="ARBA" id="ARBA00004358"/>
    </source>
</evidence>
<dbReference type="OrthoDB" id="29460at2759"/>
<evidence type="ECO:0000256" key="13">
    <source>
        <dbReference type="ARBA" id="ARBA00023034"/>
    </source>
</evidence>
<reference evidence="21 22" key="1">
    <citation type="submission" date="2016-08" db="EMBL/GenBank/DDBJ databases">
        <title>Genomes of anaerobic fungi encode conserved fungal cellulosomes for biomass hydrolysis.</title>
        <authorList>
            <consortium name="DOE Joint Genome Institute"/>
            <person name="Haitjema C.H."/>
            <person name="Gilmore S.P."/>
            <person name="Henske J.K."/>
            <person name="Solomon K.V."/>
            <person name="De Groot R."/>
            <person name="Kuo A."/>
            <person name="Mondo S.J."/>
            <person name="Salamov A.A."/>
            <person name="Labutti K."/>
            <person name="Zhao Z."/>
            <person name="Chiniquy J."/>
            <person name="Barry K."/>
            <person name="Brewer H.M."/>
            <person name="Purvine S.O."/>
            <person name="Wright A.T."/>
            <person name="Boxma B."/>
            <person name="Van Alen T."/>
            <person name="Hackstein J.H."/>
            <person name="Baker S.E."/>
            <person name="Grigoriev I.V."/>
            <person name="O'Malley M.A."/>
        </authorList>
    </citation>
    <scope>NUCLEOTIDE SEQUENCE [LARGE SCALE GENOMIC DNA]</scope>
    <source>
        <strain evidence="22">finn</strain>
    </source>
</reference>
<evidence type="ECO:0000256" key="7">
    <source>
        <dbReference type="ARBA" id="ARBA00022448"/>
    </source>
</evidence>
<evidence type="ECO:0000256" key="11">
    <source>
        <dbReference type="ARBA" id="ARBA00022989"/>
    </source>
</evidence>
<evidence type="ECO:0000256" key="14">
    <source>
        <dbReference type="ARBA" id="ARBA00023128"/>
    </source>
</evidence>
<dbReference type="PANTHER" id="PTHR15071">
    <property type="entry name" value="MANNOSE-6-PHOSPHATE RECEPTOR FAMILY MEMBER"/>
    <property type="match status" value="1"/>
</dbReference>
<feature type="signal peptide" evidence="19">
    <location>
        <begin position="1"/>
        <end position="20"/>
    </location>
</feature>
<evidence type="ECO:0000313" key="21">
    <source>
        <dbReference type="EMBL" id="ORX52230.1"/>
    </source>
</evidence>
<keyword evidence="7" id="KW-0813">Transport</keyword>
<feature type="chain" id="PRO_5012282243" description="Autophagy-related protein 27" evidence="19">
    <location>
        <begin position="21"/>
        <end position="256"/>
    </location>
</feature>
<keyword evidence="22" id="KW-1185">Reference proteome</keyword>
<dbReference type="GO" id="GO:0000139">
    <property type="term" value="C:Golgi membrane"/>
    <property type="evidence" value="ECO:0007669"/>
    <property type="project" value="UniProtKB-SubCell"/>
</dbReference>
<evidence type="ECO:0000256" key="16">
    <source>
        <dbReference type="ARBA" id="ARBA00023157"/>
    </source>
</evidence>
<dbReference type="InterPro" id="IPR018939">
    <property type="entry name" value="Autophagy-rel_prot_27"/>
</dbReference>
<evidence type="ECO:0000256" key="19">
    <source>
        <dbReference type="SAM" id="SignalP"/>
    </source>
</evidence>
<evidence type="ECO:0000313" key="22">
    <source>
        <dbReference type="Proteomes" id="UP000193719"/>
    </source>
</evidence>
<protein>
    <recommendedName>
        <fullName evidence="6">Autophagy-related protein 27</fullName>
    </recommendedName>
</protein>
<evidence type="ECO:0000256" key="4">
    <source>
        <dbReference type="ARBA" id="ARBA00004614"/>
    </source>
</evidence>
<evidence type="ECO:0000256" key="5">
    <source>
        <dbReference type="ARBA" id="ARBA00005363"/>
    </source>
</evidence>
<evidence type="ECO:0000256" key="18">
    <source>
        <dbReference type="SAM" id="Phobius"/>
    </source>
</evidence>
<comment type="similarity">
    <text evidence="5">Belongs to the ATG27 family.</text>
</comment>
<evidence type="ECO:0000256" key="8">
    <source>
        <dbReference type="ARBA" id="ARBA00022692"/>
    </source>
</evidence>
<dbReference type="GO" id="GO:0030659">
    <property type="term" value="C:cytoplasmic vesicle membrane"/>
    <property type="evidence" value="ECO:0007669"/>
    <property type="project" value="UniProtKB-SubCell"/>
</dbReference>
<dbReference type="InterPro" id="IPR044865">
    <property type="entry name" value="MRH_dom"/>
</dbReference>
<keyword evidence="17" id="KW-0968">Cytoplasmic vesicle</keyword>
<comment type="subcellular location">
    <subcellularLocation>
        <location evidence="2">Cytoplasmic vesicle membrane</location>
        <topology evidence="2">Single-pass type I membrane protein</topology>
    </subcellularLocation>
    <subcellularLocation>
        <location evidence="4">Golgi apparatus membrane</location>
        <topology evidence="4">Single-pass type I membrane protein</topology>
    </subcellularLocation>
    <subcellularLocation>
        <location evidence="1">Mitochondrion membrane</location>
        <topology evidence="1">Single-pass membrane protein</topology>
    </subcellularLocation>
    <subcellularLocation>
        <location evidence="3">Preautophagosomal structure membrane</location>
        <topology evidence="3">Single-pass type I membrane protein</topology>
    </subcellularLocation>
</comment>
<dbReference type="Pfam" id="PF09451">
    <property type="entry name" value="ATG27"/>
    <property type="match status" value="1"/>
</dbReference>
<dbReference type="STRING" id="1754191.A0A1Y1VC47"/>
<proteinExistence type="inferred from homology"/>
<dbReference type="Proteomes" id="UP000193719">
    <property type="component" value="Unassembled WGS sequence"/>
</dbReference>
<reference evidence="21 22" key="2">
    <citation type="submission" date="2016-08" db="EMBL/GenBank/DDBJ databases">
        <title>Pervasive Adenine N6-methylation of Active Genes in Fungi.</title>
        <authorList>
            <consortium name="DOE Joint Genome Institute"/>
            <person name="Mondo S.J."/>
            <person name="Dannebaum R.O."/>
            <person name="Kuo R.C."/>
            <person name="Labutti K."/>
            <person name="Haridas S."/>
            <person name="Kuo A."/>
            <person name="Salamov A."/>
            <person name="Ahrendt S.R."/>
            <person name="Lipzen A."/>
            <person name="Sullivan W."/>
            <person name="Andreopoulos W.B."/>
            <person name="Clum A."/>
            <person name="Lindquist E."/>
            <person name="Daum C."/>
            <person name="Ramamoorthy G.K."/>
            <person name="Gryganskyi A."/>
            <person name="Culley D."/>
            <person name="Magnuson J.K."/>
            <person name="James T.Y."/>
            <person name="O'Malley M.A."/>
            <person name="Stajich J.E."/>
            <person name="Spatafora J.W."/>
            <person name="Visel A."/>
            <person name="Grigoriev I.V."/>
        </authorList>
    </citation>
    <scope>NUCLEOTIDE SEQUENCE [LARGE SCALE GENOMIC DNA]</scope>
    <source>
        <strain evidence="22">finn</strain>
    </source>
</reference>
<dbReference type="GO" id="GO:0006914">
    <property type="term" value="P:autophagy"/>
    <property type="evidence" value="ECO:0007669"/>
    <property type="project" value="UniProtKB-KW"/>
</dbReference>
<keyword evidence="10" id="KW-0653">Protein transport</keyword>
<dbReference type="AlphaFoldDB" id="A0A1Y1VC47"/>
<keyword evidence="13" id="KW-0333">Golgi apparatus</keyword>
<evidence type="ECO:0000256" key="17">
    <source>
        <dbReference type="ARBA" id="ARBA00023329"/>
    </source>
</evidence>
<keyword evidence="14" id="KW-0496">Mitochondrion</keyword>
<dbReference type="SUPFAM" id="SSF50911">
    <property type="entry name" value="Mannose 6-phosphate receptor domain"/>
    <property type="match status" value="1"/>
</dbReference>
<dbReference type="GO" id="GO:0031966">
    <property type="term" value="C:mitochondrial membrane"/>
    <property type="evidence" value="ECO:0007669"/>
    <property type="project" value="UniProtKB-SubCell"/>
</dbReference>
<feature type="domain" description="MRH" evidence="20">
    <location>
        <begin position="21"/>
        <end position="170"/>
    </location>
</feature>
<dbReference type="PANTHER" id="PTHR15071:SF36">
    <property type="entry name" value="MRH DOMAIN-CONTAINING PROTEIN"/>
    <property type="match status" value="1"/>
</dbReference>
<evidence type="ECO:0000259" key="20">
    <source>
        <dbReference type="PROSITE" id="PS51914"/>
    </source>
</evidence>
<keyword evidence="9 19" id="KW-0732">Signal</keyword>
<evidence type="ECO:0000256" key="1">
    <source>
        <dbReference type="ARBA" id="ARBA00004304"/>
    </source>
</evidence>
<keyword evidence="16" id="KW-1015">Disulfide bond</keyword>
<evidence type="ECO:0000256" key="6">
    <source>
        <dbReference type="ARBA" id="ARBA00013776"/>
    </source>
</evidence>
<name>A0A1Y1VC47_9FUNG</name>
<dbReference type="InterPro" id="IPR009011">
    <property type="entry name" value="Man6P_isomerase_rcpt-bd_dom_sf"/>
</dbReference>
<dbReference type="GO" id="GO:0034045">
    <property type="term" value="C:phagophore assembly site membrane"/>
    <property type="evidence" value="ECO:0007669"/>
    <property type="project" value="UniProtKB-SubCell"/>
</dbReference>
<dbReference type="EMBL" id="MCFH01000016">
    <property type="protein sequence ID" value="ORX52230.1"/>
    <property type="molecule type" value="Genomic_DNA"/>
</dbReference>
<dbReference type="GO" id="GO:0015031">
    <property type="term" value="P:protein transport"/>
    <property type="evidence" value="ECO:0007669"/>
    <property type="project" value="UniProtKB-KW"/>
</dbReference>
<evidence type="ECO:0000256" key="10">
    <source>
        <dbReference type="ARBA" id="ARBA00022927"/>
    </source>
</evidence>
<organism evidence="21 22">
    <name type="scientific">Piromyces finnis</name>
    <dbReference type="NCBI Taxonomy" id="1754191"/>
    <lineage>
        <taxon>Eukaryota</taxon>
        <taxon>Fungi</taxon>
        <taxon>Fungi incertae sedis</taxon>
        <taxon>Chytridiomycota</taxon>
        <taxon>Chytridiomycota incertae sedis</taxon>
        <taxon>Neocallimastigomycetes</taxon>
        <taxon>Neocallimastigales</taxon>
        <taxon>Neocallimastigaceae</taxon>
        <taxon>Piromyces</taxon>
    </lineage>
</organism>
<feature type="transmembrane region" description="Helical" evidence="18">
    <location>
        <begin position="193"/>
        <end position="215"/>
    </location>
</feature>
<evidence type="ECO:0000256" key="3">
    <source>
        <dbReference type="ARBA" id="ARBA00004472"/>
    </source>
</evidence>
<keyword evidence="15 18" id="KW-0472">Membrane</keyword>
<accession>A0A1Y1VC47</accession>
<evidence type="ECO:0000256" key="9">
    <source>
        <dbReference type="ARBA" id="ARBA00022729"/>
    </source>
</evidence>
<keyword evidence="11 18" id="KW-1133">Transmembrane helix</keyword>
<dbReference type="PROSITE" id="PS51914">
    <property type="entry name" value="MRH"/>
    <property type="match status" value="1"/>
</dbReference>